<name>A0A382TT72_9ZZZZ</name>
<accession>A0A382TT72</accession>
<dbReference type="PANTHER" id="PTHR34075">
    <property type="entry name" value="BLR3430 PROTEIN"/>
    <property type="match status" value="1"/>
</dbReference>
<evidence type="ECO:0008006" key="4">
    <source>
        <dbReference type="Google" id="ProtNLM"/>
    </source>
</evidence>
<evidence type="ECO:0000313" key="3">
    <source>
        <dbReference type="EMBL" id="SVD24925.1"/>
    </source>
</evidence>
<evidence type="ECO:0000259" key="1">
    <source>
        <dbReference type="Pfam" id="PF01796"/>
    </source>
</evidence>
<dbReference type="InterPro" id="IPR022002">
    <property type="entry name" value="ChsH2_Znr"/>
</dbReference>
<proteinExistence type="predicted"/>
<feature type="non-terminal residue" evidence="3">
    <location>
        <position position="164"/>
    </location>
</feature>
<evidence type="ECO:0000259" key="2">
    <source>
        <dbReference type="Pfam" id="PF12172"/>
    </source>
</evidence>
<dbReference type="Gene3D" id="6.10.30.10">
    <property type="match status" value="1"/>
</dbReference>
<dbReference type="Pfam" id="PF01796">
    <property type="entry name" value="OB_ChsH2_C"/>
    <property type="match status" value="1"/>
</dbReference>
<dbReference type="InterPro" id="IPR002878">
    <property type="entry name" value="ChsH2_C"/>
</dbReference>
<feature type="domain" description="ChsH2 C-terminal OB-fold" evidence="1">
    <location>
        <begin position="67"/>
        <end position="131"/>
    </location>
</feature>
<dbReference type="PANTHER" id="PTHR34075:SF5">
    <property type="entry name" value="BLR3430 PROTEIN"/>
    <property type="match status" value="1"/>
</dbReference>
<feature type="domain" description="ChsH2 rubredoxin-like zinc ribbon" evidence="2">
    <location>
        <begin position="30"/>
        <end position="61"/>
    </location>
</feature>
<reference evidence="3" key="1">
    <citation type="submission" date="2018-05" db="EMBL/GenBank/DDBJ databases">
        <authorList>
            <person name="Lanie J.A."/>
            <person name="Ng W.-L."/>
            <person name="Kazmierczak K.M."/>
            <person name="Andrzejewski T.M."/>
            <person name="Davidsen T.M."/>
            <person name="Wayne K.J."/>
            <person name="Tettelin H."/>
            <person name="Glass J.I."/>
            <person name="Rusch D."/>
            <person name="Podicherti R."/>
            <person name="Tsui H.-C.T."/>
            <person name="Winkler M.E."/>
        </authorList>
    </citation>
    <scope>NUCLEOTIDE SEQUENCE</scope>
</reference>
<protein>
    <recommendedName>
        <fullName evidence="4">DUF35 domain-containing protein</fullName>
    </recommendedName>
</protein>
<dbReference type="AlphaFoldDB" id="A0A382TT72"/>
<dbReference type="InterPro" id="IPR052513">
    <property type="entry name" value="Thioester_dehydratase-like"/>
</dbReference>
<dbReference type="Pfam" id="PF12172">
    <property type="entry name" value="zf-ChsH2"/>
    <property type="match status" value="1"/>
</dbReference>
<gene>
    <name evidence="3" type="ORF">METZ01_LOCUS377779</name>
</gene>
<dbReference type="InterPro" id="IPR012340">
    <property type="entry name" value="NA-bd_OB-fold"/>
</dbReference>
<dbReference type="SUPFAM" id="SSF50249">
    <property type="entry name" value="Nucleic acid-binding proteins"/>
    <property type="match status" value="1"/>
</dbReference>
<sequence length="164" mass="18306">MSEDKITEFEAPIYFKYSYTAGKTTTRFLQAIKKGEIVGQRCPECLGVYVPPRGSCPKDGVATEEEIELSDKGTVESFTINYLPIPGGAVDPPYVSANIILDGADLSFMHIIDGIDHSEVRVGMRVKAKWKPKNEWKASLENIAYFEPIDESDVDIDNLLKEKN</sequence>
<dbReference type="EMBL" id="UINC01138772">
    <property type="protein sequence ID" value="SVD24925.1"/>
    <property type="molecule type" value="Genomic_DNA"/>
</dbReference>
<organism evidence="3">
    <name type="scientific">marine metagenome</name>
    <dbReference type="NCBI Taxonomy" id="408172"/>
    <lineage>
        <taxon>unclassified sequences</taxon>
        <taxon>metagenomes</taxon>
        <taxon>ecological metagenomes</taxon>
    </lineage>
</organism>